<protein>
    <submittedName>
        <fullName evidence="2">Uncharacterized protein</fullName>
    </submittedName>
</protein>
<sequence length="151" mass="15922">MTLLALAAALAIQTTLPADPASAEAVAVMAPVEATFAAIAARDGALLAPHFDPEATMIVTVERPDGSRVIRRLTAEEFAGGLRPGAERFEEVMPDPIIAIDGDVASVFGRYLFKVDGAVVHCGANHFDMVRKDGAWTIAGISWSQRTTGCE</sequence>
<dbReference type="AlphaFoldDB" id="A0A258HMC8"/>
<dbReference type="EMBL" id="NCEQ01000003">
    <property type="protein sequence ID" value="OYX58131.1"/>
    <property type="molecule type" value="Genomic_DNA"/>
</dbReference>
<dbReference type="Gene3D" id="3.10.450.50">
    <property type="match status" value="1"/>
</dbReference>
<dbReference type="Proteomes" id="UP000216147">
    <property type="component" value="Unassembled WGS sequence"/>
</dbReference>
<gene>
    <name evidence="2" type="ORF">B7Y86_03750</name>
</gene>
<dbReference type="SUPFAM" id="SSF54427">
    <property type="entry name" value="NTF2-like"/>
    <property type="match status" value="1"/>
</dbReference>
<evidence type="ECO:0000313" key="3">
    <source>
        <dbReference type="Proteomes" id="UP000216147"/>
    </source>
</evidence>
<feature type="chain" id="PRO_5011994093" evidence="1">
    <location>
        <begin position="19"/>
        <end position="151"/>
    </location>
</feature>
<comment type="caution">
    <text evidence="2">The sequence shown here is derived from an EMBL/GenBank/DDBJ whole genome shotgun (WGS) entry which is preliminary data.</text>
</comment>
<evidence type="ECO:0000313" key="2">
    <source>
        <dbReference type="EMBL" id="OYX58131.1"/>
    </source>
</evidence>
<organism evidence="2 3">
    <name type="scientific">Brevundimonas subvibrioides</name>
    <dbReference type="NCBI Taxonomy" id="74313"/>
    <lineage>
        <taxon>Bacteria</taxon>
        <taxon>Pseudomonadati</taxon>
        <taxon>Pseudomonadota</taxon>
        <taxon>Alphaproteobacteria</taxon>
        <taxon>Caulobacterales</taxon>
        <taxon>Caulobacteraceae</taxon>
        <taxon>Brevundimonas</taxon>
    </lineage>
</organism>
<name>A0A258HMC8_9CAUL</name>
<reference evidence="2 3" key="1">
    <citation type="submission" date="2017-03" db="EMBL/GenBank/DDBJ databases">
        <title>Lifting the veil on microbial sulfur biogeochemistry in mining wastewaters.</title>
        <authorList>
            <person name="Kantor R.S."/>
            <person name="Colenbrander Nelson T."/>
            <person name="Marshall S."/>
            <person name="Bennett D."/>
            <person name="Apte S."/>
            <person name="Camacho D."/>
            <person name="Thomas B.C."/>
            <person name="Warren L.A."/>
            <person name="Banfield J.F."/>
        </authorList>
    </citation>
    <scope>NUCLEOTIDE SEQUENCE [LARGE SCALE GENOMIC DNA]</scope>
    <source>
        <strain evidence="2">32-68-21</strain>
    </source>
</reference>
<proteinExistence type="predicted"/>
<dbReference type="InterPro" id="IPR032710">
    <property type="entry name" value="NTF2-like_dom_sf"/>
</dbReference>
<evidence type="ECO:0000256" key="1">
    <source>
        <dbReference type="SAM" id="SignalP"/>
    </source>
</evidence>
<feature type="signal peptide" evidence="1">
    <location>
        <begin position="1"/>
        <end position="18"/>
    </location>
</feature>
<keyword evidence="1" id="KW-0732">Signal</keyword>
<accession>A0A258HMC8</accession>